<dbReference type="Gramene" id="Kaladp0016s0087.1.v1.1">
    <property type="protein sequence ID" value="Kaladp0016s0087.1.v1.1.CDS.1"/>
    <property type="gene ID" value="Kaladp0016s0087.v1.1"/>
</dbReference>
<dbReference type="SUPFAM" id="SSF52058">
    <property type="entry name" value="L domain-like"/>
    <property type="match status" value="1"/>
</dbReference>
<evidence type="ECO:0000256" key="3">
    <source>
        <dbReference type="SAM" id="SignalP"/>
    </source>
</evidence>
<keyword evidence="2" id="KW-0677">Repeat</keyword>
<dbReference type="PRINTS" id="PR00019">
    <property type="entry name" value="LEURICHRPT"/>
</dbReference>
<name>A0A7N0T093_KALFE</name>
<evidence type="ECO:0000256" key="1">
    <source>
        <dbReference type="ARBA" id="ARBA00022614"/>
    </source>
</evidence>
<dbReference type="OMA" id="CDHIFSD"/>
<reference evidence="4" key="1">
    <citation type="submission" date="2021-01" db="UniProtKB">
        <authorList>
            <consortium name="EnsemblPlants"/>
        </authorList>
    </citation>
    <scope>IDENTIFICATION</scope>
</reference>
<dbReference type="InterPro" id="IPR053213">
    <property type="entry name" value="RLP29"/>
</dbReference>
<keyword evidence="1" id="KW-0433">Leucine-rich repeat</keyword>
<proteinExistence type="predicted"/>
<dbReference type="SMART" id="SM00369">
    <property type="entry name" value="LRR_TYP"/>
    <property type="match status" value="6"/>
</dbReference>
<dbReference type="InterPro" id="IPR001611">
    <property type="entry name" value="Leu-rich_rpt"/>
</dbReference>
<evidence type="ECO:0000313" key="5">
    <source>
        <dbReference type="Proteomes" id="UP000594263"/>
    </source>
</evidence>
<dbReference type="EnsemblPlants" id="Kaladp0016s0087.1.v1.1">
    <property type="protein sequence ID" value="Kaladp0016s0087.1.v1.1.CDS.1"/>
    <property type="gene ID" value="Kaladp0016s0087.v1.1"/>
</dbReference>
<dbReference type="Pfam" id="PF00560">
    <property type="entry name" value="LRR_1"/>
    <property type="match status" value="1"/>
</dbReference>
<organism evidence="4 5">
    <name type="scientific">Kalanchoe fedtschenkoi</name>
    <name type="common">Lavender scallops</name>
    <name type="synonym">South American air plant</name>
    <dbReference type="NCBI Taxonomy" id="63787"/>
    <lineage>
        <taxon>Eukaryota</taxon>
        <taxon>Viridiplantae</taxon>
        <taxon>Streptophyta</taxon>
        <taxon>Embryophyta</taxon>
        <taxon>Tracheophyta</taxon>
        <taxon>Spermatophyta</taxon>
        <taxon>Magnoliopsida</taxon>
        <taxon>eudicotyledons</taxon>
        <taxon>Gunneridae</taxon>
        <taxon>Pentapetalae</taxon>
        <taxon>Saxifragales</taxon>
        <taxon>Crassulaceae</taxon>
        <taxon>Kalanchoe</taxon>
    </lineage>
</organism>
<dbReference type="FunFam" id="3.80.10.10:FF:000383">
    <property type="entry name" value="Leucine-rich repeat receptor protein kinase EMS1"/>
    <property type="match status" value="1"/>
</dbReference>
<sequence>MAAITTIILLVLATSLTAASSASSIRTHPTDIDSLKSLKSALGGSTPIPGSCLASWNFSFDPCASASSDRFTCGLRCDTLLSSFARVTHLALDPAGYSGFLSSASLNLPFLQTLSLSDNFLFGPLPASISNLTRLQKLVLSRNSFSGELPDSISALTHLEELCLDNNRFQGRIFNNLMMRKLQRLKRLELQGNLFSGHLPPAALASLPDLYFLDASDNELVGKISPGTLPKSLVELSLRNNSFDSYVPGTFSELATLQVLDLSHNSLSGSASRVFFAHPSLQQLSLSHNNLSSIETPSSINQSSLVSVDMSHNRLQGPLPEFMAWLPALSSLSLEQNRLSGVIPSEYAKRAAAGAGGRTTPFGRLLLGGNYLFGLIPGPLTRLKPGRVNVSLVDNCLYVCPDSFFFCKGATQKSMVDCNRFRFRHFNINMRN</sequence>
<evidence type="ECO:0000313" key="4">
    <source>
        <dbReference type="EnsemblPlants" id="Kaladp0016s0087.1.v1.1.CDS.1"/>
    </source>
</evidence>
<feature type="chain" id="PRO_5029463739" evidence="3">
    <location>
        <begin position="22"/>
        <end position="432"/>
    </location>
</feature>
<protein>
    <submittedName>
        <fullName evidence="4">Uncharacterized protein</fullName>
    </submittedName>
</protein>
<dbReference type="Proteomes" id="UP000594263">
    <property type="component" value="Unplaced"/>
</dbReference>
<dbReference type="PANTHER" id="PTHR48009:SF7">
    <property type="entry name" value="LEUCINE-RICH REPEAT (LRR) FAMILY PROTEIN"/>
    <property type="match status" value="1"/>
</dbReference>
<dbReference type="PANTHER" id="PTHR48009">
    <property type="entry name" value="LEUCINE-RICH REPEAT (LRR) FAMILY PROTEIN"/>
    <property type="match status" value="1"/>
</dbReference>
<dbReference type="AlphaFoldDB" id="A0A7N0T093"/>
<keyword evidence="3" id="KW-0732">Signal</keyword>
<dbReference type="Pfam" id="PF13855">
    <property type="entry name" value="LRR_8"/>
    <property type="match status" value="2"/>
</dbReference>
<accession>A0A7N0T093</accession>
<keyword evidence="5" id="KW-1185">Reference proteome</keyword>
<dbReference type="Gene3D" id="3.80.10.10">
    <property type="entry name" value="Ribonuclease Inhibitor"/>
    <property type="match status" value="3"/>
</dbReference>
<dbReference type="PROSITE" id="PS51450">
    <property type="entry name" value="LRR"/>
    <property type="match status" value="1"/>
</dbReference>
<dbReference type="InterPro" id="IPR032675">
    <property type="entry name" value="LRR_dom_sf"/>
</dbReference>
<evidence type="ECO:0000256" key="2">
    <source>
        <dbReference type="ARBA" id="ARBA00022737"/>
    </source>
</evidence>
<dbReference type="InterPro" id="IPR003591">
    <property type="entry name" value="Leu-rich_rpt_typical-subtyp"/>
</dbReference>
<feature type="signal peptide" evidence="3">
    <location>
        <begin position="1"/>
        <end position="21"/>
    </location>
</feature>